<protein>
    <submittedName>
        <fullName evidence="2">Zinc knuckle CX2CX4HX4C</fullName>
    </submittedName>
</protein>
<dbReference type="AlphaFoldDB" id="A0A6L2NZE7"/>
<gene>
    <name evidence="2" type="ORF">Tci_062043</name>
</gene>
<feature type="region of interest" description="Disordered" evidence="1">
    <location>
        <begin position="23"/>
        <end position="47"/>
    </location>
</feature>
<proteinExistence type="predicted"/>
<comment type="caution">
    <text evidence="2">The sequence shown here is derived from an EMBL/GenBank/DDBJ whole genome shotgun (WGS) entry which is preliminary data.</text>
</comment>
<accession>A0A6L2NZE7</accession>
<feature type="region of interest" description="Disordered" evidence="1">
    <location>
        <begin position="210"/>
        <end position="229"/>
    </location>
</feature>
<dbReference type="Gene3D" id="4.10.60.10">
    <property type="entry name" value="Zinc finger, CCHC-type"/>
    <property type="match status" value="1"/>
</dbReference>
<feature type="compositionally biased region" description="Acidic residues" evidence="1">
    <location>
        <begin position="34"/>
        <end position="47"/>
    </location>
</feature>
<organism evidence="2">
    <name type="scientific">Tanacetum cinerariifolium</name>
    <name type="common">Dalmatian daisy</name>
    <name type="synonym">Chrysanthemum cinerariifolium</name>
    <dbReference type="NCBI Taxonomy" id="118510"/>
    <lineage>
        <taxon>Eukaryota</taxon>
        <taxon>Viridiplantae</taxon>
        <taxon>Streptophyta</taxon>
        <taxon>Embryophyta</taxon>
        <taxon>Tracheophyta</taxon>
        <taxon>Spermatophyta</taxon>
        <taxon>Magnoliopsida</taxon>
        <taxon>eudicotyledons</taxon>
        <taxon>Gunneridae</taxon>
        <taxon>Pentapetalae</taxon>
        <taxon>asterids</taxon>
        <taxon>campanulids</taxon>
        <taxon>Asterales</taxon>
        <taxon>Asteraceae</taxon>
        <taxon>Asteroideae</taxon>
        <taxon>Anthemideae</taxon>
        <taxon>Anthemidinae</taxon>
        <taxon>Tanacetum</taxon>
    </lineage>
</organism>
<dbReference type="EMBL" id="BKCJ010010101">
    <property type="protein sequence ID" value="GEU90065.1"/>
    <property type="molecule type" value="Genomic_DNA"/>
</dbReference>
<name>A0A6L2NZE7_TANCI</name>
<evidence type="ECO:0000313" key="2">
    <source>
        <dbReference type="EMBL" id="GEU90065.1"/>
    </source>
</evidence>
<reference evidence="2" key="1">
    <citation type="journal article" date="2019" name="Sci. Rep.">
        <title>Draft genome of Tanacetum cinerariifolium, the natural source of mosquito coil.</title>
        <authorList>
            <person name="Yamashiro T."/>
            <person name="Shiraishi A."/>
            <person name="Satake H."/>
            <person name="Nakayama K."/>
        </authorList>
    </citation>
    <scope>NUCLEOTIDE SEQUENCE</scope>
</reference>
<evidence type="ECO:0000256" key="1">
    <source>
        <dbReference type="SAM" id="MobiDB-lite"/>
    </source>
</evidence>
<sequence length="438" mass="49508">MKVYEVIIKKDSEIVKGKREQNRSLALNAKKESSDEESSTSDSEDEDYAMAMRDFKKYFKRRCRFVRQPHDKRKSFQRFKDDKNGKSERKCFRYGDPNHLIGKCPKPPRTRTKGILLKDLGAIATKMRKKKVKTKLVLWLTHQMRFGMISTLTYVVNLGWCSSCKVFGHIHKECLKNTGAGEKKTVIKPSQASRGVSVGPEMAFKPQKEYRPVTKKPNTSSSGNKKKVVEPTIEVSNSNPFDALNSVDNDVEFGTNGGTTNLGNSEATPSGFFINFDNYGEFTSNTPIGEKIDKIERQIGEGKHRLLDNDRNPLVPTGIVKSDIEVEVIFDETANLRIPPSDNDDPYDDDMYENHDFFEHLQSICDNLDITGFQSRLGLYVAHDSSSNTHIIDKLDKLESQILDSKLMFLNDDGNPHALTGNVDSESEVEAVFNETAN</sequence>